<accession>A0ABR7U8W1</accession>
<evidence type="ECO:0000256" key="3">
    <source>
        <dbReference type="ARBA" id="ARBA00022741"/>
    </source>
</evidence>
<sequence>MSRAVAITCEGVSKSFALIDRGNAWRIALGFDASVPRFSALQNVTFDVPKGQFVGVLGRNGAGKSTLLRIVGGAYAPDMGRVSVVGAMSALYELGVVGSRELTGRQYADRLLAVHGFSARERAEMIAEIHDFSELEDRFDDPVQTYSAGMGARLYFSTATAGQYDVYLLDEILSVGDQHFQSKCWRRLRDRISCGATGILVTHDWAAILRLCETAHILDRGKAIFSGPADRAVRRYLYGDEKGEELLDGVAKFLGPPSYASTMRQGEDFTMRAEAEILQPSEVFATFTIERLQPGFGWETSVMSRDPVLVGSAPGRYLVDISVPSLPLEPGHYQCRLGLMLVDETRRRVGLDGFSWLNGTGLALEVVGQRQEGLMLPVRWTLH</sequence>
<dbReference type="Proteomes" id="UP000639516">
    <property type="component" value="Unassembled WGS sequence"/>
</dbReference>
<evidence type="ECO:0000313" key="7">
    <source>
        <dbReference type="EMBL" id="MBC9980486.1"/>
    </source>
</evidence>
<evidence type="ECO:0000256" key="4">
    <source>
        <dbReference type="ARBA" id="ARBA00022840"/>
    </source>
</evidence>
<dbReference type="InterPro" id="IPR015860">
    <property type="entry name" value="ABC_transpr_TagH-like"/>
</dbReference>
<dbReference type="InterPro" id="IPR050683">
    <property type="entry name" value="Bact_Polysacc_Export_ATP-bd"/>
</dbReference>
<comment type="function">
    <text evidence="5">Involved in beta-(1--&gt;2)glucan export. Transmembrane domains (TMD) form a pore in the inner membrane and the ATP-binding domain (NBD) is responsible for energy generation.</text>
</comment>
<dbReference type="InterPro" id="IPR003593">
    <property type="entry name" value="AAA+_ATPase"/>
</dbReference>
<feature type="domain" description="ABC transporter" evidence="6">
    <location>
        <begin position="19"/>
        <end position="245"/>
    </location>
</feature>
<gene>
    <name evidence="7" type="ORF">HA482_19995</name>
</gene>
<dbReference type="InterPro" id="IPR027417">
    <property type="entry name" value="P-loop_NTPase"/>
</dbReference>
<dbReference type="Pfam" id="PF00005">
    <property type="entry name" value="ABC_tran"/>
    <property type="match status" value="1"/>
</dbReference>
<proteinExistence type="inferred from homology"/>
<keyword evidence="8" id="KW-1185">Reference proteome</keyword>
<dbReference type="RefSeq" id="WP_188098522.1">
    <property type="nucleotide sequence ID" value="NZ_JAANIH010000009.1"/>
</dbReference>
<dbReference type="GO" id="GO:0005524">
    <property type="term" value="F:ATP binding"/>
    <property type="evidence" value="ECO:0007669"/>
    <property type="project" value="UniProtKB-KW"/>
</dbReference>
<dbReference type="SMART" id="SM00382">
    <property type="entry name" value="AAA"/>
    <property type="match status" value="1"/>
</dbReference>
<evidence type="ECO:0000256" key="5">
    <source>
        <dbReference type="ARBA" id="ARBA00024722"/>
    </source>
</evidence>
<dbReference type="PROSITE" id="PS50893">
    <property type="entry name" value="ABC_TRANSPORTER_2"/>
    <property type="match status" value="1"/>
</dbReference>
<evidence type="ECO:0000256" key="2">
    <source>
        <dbReference type="ARBA" id="ARBA00022448"/>
    </source>
</evidence>
<dbReference type="PANTHER" id="PTHR46743">
    <property type="entry name" value="TEICHOIC ACIDS EXPORT ATP-BINDING PROTEIN TAGH"/>
    <property type="match status" value="1"/>
</dbReference>
<dbReference type="SUPFAM" id="SSF52540">
    <property type="entry name" value="P-loop containing nucleoside triphosphate hydrolases"/>
    <property type="match status" value="1"/>
</dbReference>
<organism evidence="7 8">
    <name type="scientific">Bradyrhizobium campsiandrae</name>
    <dbReference type="NCBI Taxonomy" id="1729892"/>
    <lineage>
        <taxon>Bacteria</taxon>
        <taxon>Pseudomonadati</taxon>
        <taxon>Pseudomonadota</taxon>
        <taxon>Alphaproteobacteria</taxon>
        <taxon>Hyphomicrobiales</taxon>
        <taxon>Nitrobacteraceae</taxon>
        <taxon>Bradyrhizobium</taxon>
    </lineage>
</organism>
<comment type="caution">
    <text evidence="7">The sequence shown here is derived from an EMBL/GenBank/DDBJ whole genome shotgun (WGS) entry which is preliminary data.</text>
</comment>
<dbReference type="Gene3D" id="3.40.50.300">
    <property type="entry name" value="P-loop containing nucleotide triphosphate hydrolases"/>
    <property type="match status" value="1"/>
</dbReference>
<dbReference type="InterPro" id="IPR003439">
    <property type="entry name" value="ABC_transporter-like_ATP-bd"/>
</dbReference>
<dbReference type="EMBL" id="JAATTO010000027">
    <property type="protein sequence ID" value="MBC9980486.1"/>
    <property type="molecule type" value="Genomic_DNA"/>
</dbReference>
<keyword evidence="3" id="KW-0547">Nucleotide-binding</keyword>
<dbReference type="CDD" id="cd03220">
    <property type="entry name" value="ABC_KpsT_Wzt"/>
    <property type="match status" value="1"/>
</dbReference>
<reference evidence="7 8" key="1">
    <citation type="journal article" date="2020" name="Arch. Microbiol.">
        <title>Bradyrhizobium campsiandrae sp. nov., a nitrogen-fixing bacterial strain isolated from a native leguminous tree from the Amazon adapted to flooded conditions.</title>
        <authorList>
            <person name="Cabral Michel D."/>
            <person name="Martins da Costa E."/>
            <person name="Azarias Guimaraes A."/>
            <person name="Soares de Carvalho T."/>
            <person name="Santos de Castro Caputo P."/>
            <person name="Willems A."/>
            <person name="de Souza Moreira F.M."/>
        </authorList>
    </citation>
    <scope>NUCLEOTIDE SEQUENCE [LARGE SCALE GENOMIC DNA]</scope>
    <source>
        <strain evidence="8">INPA 384B</strain>
    </source>
</reference>
<keyword evidence="2" id="KW-0813">Transport</keyword>
<protein>
    <submittedName>
        <fullName evidence="7">ABC transporter ATP-binding protein</fullName>
    </submittedName>
</protein>
<name>A0ABR7U8W1_9BRAD</name>
<evidence type="ECO:0000313" key="8">
    <source>
        <dbReference type="Proteomes" id="UP000639516"/>
    </source>
</evidence>
<evidence type="ECO:0000259" key="6">
    <source>
        <dbReference type="PROSITE" id="PS50893"/>
    </source>
</evidence>
<keyword evidence="4 7" id="KW-0067">ATP-binding</keyword>
<dbReference type="PANTHER" id="PTHR46743:SF2">
    <property type="entry name" value="TEICHOIC ACIDS EXPORT ATP-BINDING PROTEIN TAGH"/>
    <property type="match status" value="1"/>
</dbReference>
<evidence type="ECO:0000256" key="1">
    <source>
        <dbReference type="ARBA" id="ARBA00005417"/>
    </source>
</evidence>
<comment type="similarity">
    <text evidence="1">Belongs to the ABC transporter superfamily.</text>
</comment>